<dbReference type="AlphaFoldDB" id="A0A841GSN4"/>
<feature type="domain" description="LysM" evidence="2">
    <location>
        <begin position="21"/>
        <end position="65"/>
    </location>
</feature>
<dbReference type="Gene3D" id="3.10.350.10">
    <property type="entry name" value="LysM domain"/>
    <property type="match status" value="1"/>
</dbReference>
<evidence type="ECO:0000313" key="4">
    <source>
        <dbReference type="Proteomes" id="UP000555828"/>
    </source>
</evidence>
<dbReference type="InterPro" id="IPR036412">
    <property type="entry name" value="HAD-like_sf"/>
</dbReference>
<dbReference type="SUPFAM" id="SSF54106">
    <property type="entry name" value="LysM domain"/>
    <property type="match status" value="1"/>
</dbReference>
<sequence>MKKLLVIFAILLSISLLFAGEYYIVQKGDTLSKIAKETGLTVEELVKYNNLKNPDLIIVGQRLRLTPQYTQKDLNEQLVMAALWYQNAGEARAIAYQAYNFAKILYDMDLKEESTLKRAVIVDVDETVLDNSPYDAGTIDTNNAYPIGWNEWCEAKLATPIPGALEFLNYVAKNNGEVFYITNRSDSLKKATIENLKNLGFPFADEKHVLTKSTTSDKEPRRKMVAENYRIVLLIGDNLNDFSSVFRHKTTSERNELVDEMKDKWGTKFIILPNPIYGDWEGAVYNYNWGMSPEEKSKVRKENLIRWRPQK</sequence>
<dbReference type="InterPro" id="IPR006423">
    <property type="entry name" value="Lipo_e_P4"/>
</dbReference>
<dbReference type="SFLD" id="SFLDG01125">
    <property type="entry name" value="C1.1:_Acid_Phosphatase_Like"/>
    <property type="match status" value="1"/>
</dbReference>
<dbReference type="Pfam" id="PF03767">
    <property type="entry name" value="Acid_phosphat_B"/>
    <property type="match status" value="1"/>
</dbReference>
<dbReference type="CDD" id="cd00118">
    <property type="entry name" value="LysM"/>
    <property type="match status" value="1"/>
</dbReference>
<gene>
    <name evidence="3" type="ORF">HNP65_001516</name>
</gene>
<dbReference type="SFLD" id="SFLDS00003">
    <property type="entry name" value="Haloacid_Dehalogenase"/>
    <property type="match status" value="1"/>
</dbReference>
<proteinExistence type="predicted"/>
<keyword evidence="3" id="KW-0449">Lipoprotein</keyword>
<dbReference type="PANTHER" id="PTHR31284:SF10">
    <property type="entry name" value="ACID PHOSPHATASE-LIKE PROTEIN"/>
    <property type="match status" value="1"/>
</dbReference>
<dbReference type="RefSeq" id="WP_184619657.1">
    <property type="nucleotide sequence ID" value="NZ_JACHEX010000004.1"/>
</dbReference>
<dbReference type="InterPro" id="IPR023214">
    <property type="entry name" value="HAD_sf"/>
</dbReference>
<dbReference type="EMBL" id="JACHEX010000004">
    <property type="protein sequence ID" value="MBB6063053.1"/>
    <property type="molecule type" value="Genomic_DNA"/>
</dbReference>
<dbReference type="InterPro" id="IPR005519">
    <property type="entry name" value="Acid_phosphat_B-like"/>
</dbReference>
<dbReference type="NCBIfam" id="TIGR01533">
    <property type="entry name" value="lipo_e_P4"/>
    <property type="match status" value="1"/>
</dbReference>
<dbReference type="PANTHER" id="PTHR31284">
    <property type="entry name" value="ACID PHOSPHATASE-LIKE PROTEIN"/>
    <property type="match status" value="1"/>
</dbReference>
<dbReference type="Gene3D" id="3.40.50.1000">
    <property type="entry name" value="HAD superfamily/HAD-like"/>
    <property type="match status" value="1"/>
</dbReference>
<protein>
    <submittedName>
        <fullName evidence="3">5'-nucleotidase (Lipoprotein e(P4) family)</fullName>
    </submittedName>
</protein>
<dbReference type="InterPro" id="IPR036779">
    <property type="entry name" value="LysM_dom_sf"/>
</dbReference>
<organism evidence="3 4">
    <name type="scientific">Thermosipho japonicus</name>
    <dbReference type="NCBI Taxonomy" id="90323"/>
    <lineage>
        <taxon>Bacteria</taxon>
        <taxon>Thermotogati</taxon>
        <taxon>Thermotogota</taxon>
        <taxon>Thermotogae</taxon>
        <taxon>Thermotogales</taxon>
        <taxon>Fervidobacteriaceae</taxon>
        <taxon>Thermosipho</taxon>
    </lineage>
</organism>
<evidence type="ECO:0000256" key="1">
    <source>
        <dbReference type="ARBA" id="ARBA00022729"/>
    </source>
</evidence>
<dbReference type="GO" id="GO:0009279">
    <property type="term" value="C:cell outer membrane"/>
    <property type="evidence" value="ECO:0007669"/>
    <property type="project" value="InterPro"/>
</dbReference>
<name>A0A841GSN4_9BACT</name>
<dbReference type="SMART" id="SM00257">
    <property type="entry name" value="LysM"/>
    <property type="match status" value="1"/>
</dbReference>
<dbReference type="Proteomes" id="UP000555828">
    <property type="component" value="Unassembled WGS sequence"/>
</dbReference>
<evidence type="ECO:0000259" key="2">
    <source>
        <dbReference type="PROSITE" id="PS51782"/>
    </source>
</evidence>
<dbReference type="CDD" id="cd07534">
    <property type="entry name" value="HAD_CAP"/>
    <property type="match status" value="1"/>
</dbReference>
<dbReference type="PROSITE" id="PS51782">
    <property type="entry name" value="LYSM"/>
    <property type="match status" value="1"/>
</dbReference>
<evidence type="ECO:0000313" key="3">
    <source>
        <dbReference type="EMBL" id="MBB6063053.1"/>
    </source>
</evidence>
<reference evidence="3 4" key="1">
    <citation type="submission" date="2020-08" db="EMBL/GenBank/DDBJ databases">
        <title>Genomic Encyclopedia of Type Strains, Phase IV (KMG-IV): sequencing the most valuable type-strain genomes for metagenomic binning, comparative biology and taxonomic classification.</title>
        <authorList>
            <person name="Goeker M."/>
        </authorList>
    </citation>
    <scope>NUCLEOTIDE SEQUENCE [LARGE SCALE GENOMIC DNA]</scope>
    <source>
        <strain evidence="3 4">DSM 13481</strain>
    </source>
</reference>
<dbReference type="InterPro" id="IPR018392">
    <property type="entry name" value="LysM"/>
</dbReference>
<keyword evidence="4" id="KW-1185">Reference proteome</keyword>
<keyword evidence="1" id="KW-0732">Signal</keyword>
<dbReference type="SUPFAM" id="SSF56784">
    <property type="entry name" value="HAD-like"/>
    <property type="match status" value="1"/>
</dbReference>
<comment type="caution">
    <text evidence="3">The sequence shown here is derived from an EMBL/GenBank/DDBJ whole genome shotgun (WGS) entry which is preliminary data.</text>
</comment>
<dbReference type="Pfam" id="PF01476">
    <property type="entry name" value="LysM"/>
    <property type="match status" value="1"/>
</dbReference>
<accession>A0A841GSN4</accession>